<protein>
    <submittedName>
        <fullName evidence="2">Uncharacterized protein</fullName>
    </submittedName>
</protein>
<evidence type="ECO:0000256" key="1">
    <source>
        <dbReference type="SAM" id="Phobius"/>
    </source>
</evidence>
<reference evidence="2 3" key="1">
    <citation type="submission" date="2021-05" db="EMBL/GenBank/DDBJ databases">
        <title>Novel Bacillus species.</title>
        <authorList>
            <person name="Liu G."/>
        </authorList>
    </citation>
    <scope>NUCLEOTIDE SEQUENCE [LARGE SCALE GENOMIC DNA]</scope>
    <source>
        <strain evidence="2 3">FJAT-49682</strain>
    </source>
</reference>
<evidence type="ECO:0000313" key="3">
    <source>
        <dbReference type="Proteomes" id="UP000676456"/>
    </source>
</evidence>
<keyword evidence="1" id="KW-0472">Membrane</keyword>
<name>A0A942UP12_9BACI</name>
<sequence>MIIKNEKGVVYPVALLVASIAFLVIFEASLIYVSQLGYVTEIKNYYQREIKESLAQKSKMPKDDAHLILDYNLYIDSNVEMKE</sequence>
<accession>A0A942UP12</accession>
<comment type="caution">
    <text evidence="2">The sequence shown here is derived from an EMBL/GenBank/DDBJ whole genome shotgun (WGS) entry which is preliminary data.</text>
</comment>
<organism evidence="2 3">
    <name type="scientific">Lederbergia citrea</name>
    <dbReference type="NCBI Taxonomy" id="2833581"/>
    <lineage>
        <taxon>Bacteria</taxon>
        <taxon>Bacillati</taxon>
        <taxon>Bacillota</taxon>
        <taxon>Bacilli</taxon>
        <taxon>Bacillales</taxon>
        <taxon>Bacillaceae</taxon>
        <taxon>Lederbergia</taxon>
    </lineage>
</organism>
<dbReference type="EMBL" id="JAGYPN010000001">
    <property type="protein sequence ID" value="MBS4222416.1"/>
    <property type="molecule type" value="Genomic_DNA"/>
</dbReference>
<evidence type="ECO:0000313" key="2">
    <source>
        <dbReference type="EMBL" id="MBS4222416.1"/>
    </source>
</evidence>
<proteinExistence type="predicted"/>
<gene>
    <name evidence="2" type="ORF">KHA91_06545</name>
</gene>
<dbReference type="RefSeq" id="WP_213097368.1">
    <property type="nucleotide sequence ID" value="NZ_JAGYPH010000001.1"/>
</dbReference>
<dbReference type="Proteomes" id="UP000676456">
    <property type="component" value="Unassembled WGS sequence"/>
</dbReference>
<keyword evidence="1" id="KW-0812">Transmembrane</keyword>
<feature type="transmembrane region" description="Helical" evidence="1">
    <location>
        <begin position="9"/>
        <end position="33"/>
    </location>
</feature>
<keyword evidence="3" id="KW-1185">Reference proteome</keyword>
<keyword evidence="1" id="KW-1133">Transmembrane helix</keyword>
<dbReference type="AlphaFoldDB" id="A0A942UP12"/>